<keyword evidence="2" id="KW-1133">Transmembrane helix</keyword>
<dbReference type="AlphaFoldDB" id="A0A1X4NCT6"/>
<proteinExistence type="predicted"/>
<dbReference type="EMBL" id="JFKC01000030">
    <property type="protein sequence ID" value="OSQ44580.1"/>
    <property type="molecule type" value="Genomic_DNA"/>
</dbReference>
<name>A0A1X4NCT6_9RHOB</name>
<evidence type="ECO:0000256" key="1">
    <source>
        <dbReference type="SAM" id="MobiDB-lite"/>
    </source>
</evidence>
<gene>
    <name evidence="3" type="ORF">MGEO_19040</name>
</gene>
<reference evidence="3 4" key="1">
    <citation type="submission" date="2014-03" db="EMBL/GenBank/DDBJ databases">
        <title>The draft genome sequence of Marivita geojedonensis KCTC 23882.</title>
        <authorList>
            <person name="Lai Q."/>
            <person name="Shao Z."/>
        </authorList>
    </citation>
    <scope>NUCLEOTIDE SEQUENCE [LARGE SCALE GENOMIC DNA]</scope>
    <source>
        <strain evidence="3 4">DPG-138</strain>
    </source>
</reference>
<keyword evidence="2" id="KW-0472">Membrane</keyword>
<evidence type="ECO:0000313" key="3">
    <source>
        <dbReference type="EMBL" id="OSQ44580.1"/>
    </source>
</evidence>
<accession>A0A1X4NCT6</accession>
<dbReference type="RefSeq" id="WP_085641338.1">
    <property type="nucleotide sequence ID" value="NZ_JFKC01000030.1"/>
</dbReference>
<evidence type="ECO:0008006" key="5">
    <source>
        <dbReference type="Google" id="ProtNLM"/>
    </source>
</evidence>
<feature type="transmembrane region" description="Helical" evidence="2">
    <location>
        <begin position="75"/>
        <end position="92"/>
    </location>
</feature>
<sequence>MTQTDNASTIAHANHGNTGDKVTHRIREAATSAQDTLHGAADALRESASTAVEKGADHAQAVQTEFDSAVRRNPTLAIAGAVGVGVLLGMALNRRA</sequence>
<keyword evidence="4" id="KW-1185">Reference proteome</keyword>
<keyword evidence="2" id="KW-0812">Transmembrane</keyword>
<feature type="compositionally biased region" description="Polar residues" evidence="1">
    <location>
        <begin position="1"/>
        <end position="17"/>
    </location>
</feature>
<comment type="caution">
    <text evidence="3">The sequence shown here is derived from an EMBL/GenBank/DDBJ whole genome shotgun (WGS) entry which is preliminary data.</text>
</comment>
<protein>
    <recommendedName>
        <fullName evidence="5">DUF883 domain-containing protein</fullName>
    </recommendedName>
</protein>
<organism evidence="3 4">
    <name type="scientific">Marivita geojedonensis</name>
    <dbReference type="NCBI Taxonomy" id="1123756"/>
    <lineage>
        <taxon>Bacteria</taxon>
        <taxon>Pseudomonadati</taxon>
        <taxon>Pseudomonadota</taxon>
        <taxon>Alphaproteobacteria</taxon>
        <taxon>Rhodobacterales</taxon>
        <taxon>Roseobacteraceae</taxon>
        <taxon>Marivita</taxon>
    </lineage>
</organism>
<dbReference type="OrthoDB" id="10004541at2"/>
<evidence type="ECO:0000313" key="4">
    <source>
        <dbReference type="Proteomes" id="UP000193926"/>
    </source>
</evidence>
<feature type="region of interest" description="Disordered" evidence="1">
    <location>
        <begin position="34"/>
        <end position="59"/>
    </location>
</feature>
<evidence type="ECO:0000256" key="2">
    <source>
        <dbReference type="SAM" id="Phobius"/>
    </source>
</evidence>
<dbReference type="Proteomes" id="UP000193926">
    <property type="component" value="Unassembled WGS sequence"/>
</dbReference>
<feature type="region of interest" description="Disordered" evidence="1">
    <location>
        <begin position="1"/>
        <end position="22"/>
    </location>
</feature>